<protein>
    <submittedName>
        <fullName evidence="2">Uncharacterized protein</fullName>
    </submittedName>
</protein>
<evidence type="ECO:0000313" key="3">
    <source>
        <dbReference type="Proteomes" id="UP000002287"/>
    </source>
</evidence>
<organism evidence="2 3">
    <name type="scientific">Burkholderia vietnamiensis (strain G4 / LMG 22486)</name>
    <name type="common">Burkholderia cepacia (strain R1808)</name>
    <dbReference type="NCBI Taxonomy" id="269482"/>
    <lineage>
        <taxon>Bacteria</taxon>
        <taxon>Pseudomonadati</taxon>
        <taxon>Pseudomonadota</taxon>
        <taxon>Betaproteobacteria</taxon>
        <taxon>Burkholderiales</taxon>
        <taxon>Burkholderiaceae</taxon>
        <taxon>Burkholderia</taxon>
        <taxon>Burkholderia cepacia complex</taxon>
    </lineage>
</organism>
<accession>A4JSP2</accession>
<evidence type="ECO:0000256" key="1">
    <source>
        <dbReference type="SAM" id="MobiDB-lite"/>
    </source>
</evidence>
<feature type="region of interest" description="Disordered" evidence="1">
    <location>
        <begin position="1"/>
        <end position="21"/>
    </location>
</feature>
<dbReference type="HOGENOM" id="CLU_188939_0_0_4"/>
<evidence type="ECO:0000313" key="2">
    <source>
        <dbReference type="EMBL" id="ABO59295.1"/>
    </source>
</evidence>
<dbReference type="KEGG" id="bvi:Bcep1808_6398"/>
<gene>
    <name evidence="2" type="ordered locus">Bcep1808_6398</name>
</gene>
<reference evidence="3" key="1">
    <citation type="submission" date="2007-03" db="EMBL/GenBank/DDBJ databases">
        <title>Complete sequence of chromosome 3 of Burkholderia vietnamiensis G4.</title>
        <authorList>
            <consortium name="US DOE Joint Genome Institute"/>
            <person name="Copeland A."/>
            <person name="Lucas S."/>
            <person name="Lapidus A."/>
            <person name="Barry K."/>
            <person name="Detter J.C."/>
            <person name="Glavina del Rio T."/>
            <person name="Hammon N."/>
            <person name="Israni S."/>
            <person name="Dalin E."/>
            <person name="Tice H."/>
            <person name="Pitluck S."/>
            <person name="Chain P."/>
            <person name="Malfatti S."/>
            <person name="Shin M."/>
            <person name="Vergez L."/>
            <person name="Schmutz J."/>
            <person name="Larimer F."/>
            <person name="Land M."/>
            <person name="Hauser L."/>
            <person name="Kyrpides N."/>
            <person name="Tiedje J."/>
            <person name="Richardson P."/>
        </authorList>
    </citation>
    <scope>NUCLEOTIDE SEQUENCE [LARGE SCALE GENOMIC DNA]</scope>
    <source>
        <strain evidence="3">G4 / LMG 22486</strain>
    </source>
</reference>
<dbReference type="AlphaFoldDB" id="A4JSP2"/>
<name>A4JSP2_BURVG</name>
<dbReference type="EMBL" id="CP000616">
    <property type="protein sequence ID" value="ABO59295.1"/>
    <property type="molecule type" value="Genomic_DNA"/>
</dbReference>
<proteinExistence type="predicted"/>
<sequence>MIAARIGRRPAPARAPQPKRTMPHLISLGAGIAAGPPYYLARMPSLAPPPGAPAGPLDIVAGEPALPLMAAPMRAPQRTKEGASCQLAS</sequence>
<feature type="compositionally biased region" description="Low complexity" evidence="1">
    <location>
        <begin position="1"/>
        <end position="20"/>
    </location>
</feature>
<dbReference type="Proteomes" id="UP000002287">
    <property type="component" value="Chromosome 3"/>
</dbReference>